<dbReference type="AlphaFoldDB" id="A0A7H0HDL7"/>
<evidence type="ECO:0000313" key="3">
    <source>
        <dbReference type="Proteomes" id="UP000516057"/>
    </source>
</evidence>
<evidence type="ECO:0000256" key="1">
    <source>
        <dbReference type="SAM" id="SignalP"/>
    </source>
</evidence>
<reference evidence="2 3" key="1">
    <citation type="submission" date="2020-08" db="EMBL/GenBank/DDBJ databases">
        <title>Genome sequence of Acidovorax monticola KACC 19171T.</title>
        <authorList>
            <person name="Hyun D.-W."/>
            <person name="Bae J.-W."/>
        </authorList>
    </citation>
    <scope>NUCLEOTIDE SEQUENCE [LARGE SCALE GENOMIC DNA]</scope>
    <source>
        <strain evidence="2 3">KACC 19171</strain>
    </source>
</reference>
<protein>
    <submittedName>
        <fullName evidence="2">DUF1439 domain-containing protein</fullName>
    </submittedName>
</protein>
<gene>
    <name evidence="2" type="ORF">H9L24_16845</name>
</gene>
<keyword evidence="3" id="KW-1185">Reference proteome</keyword>
<dbReference type="KEGG" id="amon:H9L24_16845"/>
<dbReference type="Gene3D" id="3.15.10.40">
    <property type="entry name" value="Uncharacterised protein PF07273, DUF1439"/>
    <property type="match status" value="1"/>
</dbReference>
<proteinExistence type="predicted"/>
<feature type="chain" id="PRO_5029004643" evidence="1">
    <location>
        <begin position="22"/>
        <end position="186"/>
    </location>
</feature>
<feature type="signal peptide" evidence="1">
    <location>
        <begin position="1"/>
        <end position="21"/>
    </location>
</feature>
<dbReference type="Proteomes" id="UP000516057">
    <property type="component" value="Chromosome"/>
</dbReference>
<name>A0A7H0HDL7_9BURK</name>
<sequence length="186" mass="19889">MRRRLLIACSVSLAIALTACAGGAGAAPRYTISAAQLEGAVAGKFPRRYPVAGLIDLNLQAPRLRLLPAQNRLGADMAVLASGPALRRSYQGGFDVDFGLRYEPSDRTIRATQLRVNALRLEGLQPPAAEMLNAYGPQLAEQSLRDVVLHQLREQDLAVADGLGLQPGGIRVTAQGLVIDFVPKPR</sequence>
<evidence type="ECO:0000313" key="2">
    <source>
        <dbReference type="EMBL" id="QNP58633.1"/>
    </source>
</evidence>
<dbReference type="PROSITE" id="PS51257">
    <property type="entry name" value="PROKAR_LIPOPROTEIN"/>
    <property type="match status" value="1"/>
</dbReference>
<dbReference type="EMBL" id="CP060790">
    <property type="protein sequence ID" value="QNP58633.1"/>
    <property type="molecule type" value="Genomic_DNA"/>
</dbReference>
<dbReference type="RefSeq" id="WP_187735620.1">
    <property type="nucleotide sequence ID" value="NZ_CP060790.1"/>
</dbReference>
<accession>A0A7H0HDL7</accession>
<keyword evidence="1" id="KW-0732">Signal</keyword>
<organism evidence="2 3">
    <name type="scientific">Paenacidovorax monticola</name>
    <dbReference type="NCBI Taxonomy" id="1926868"/>
    <lineage>
        <taxon>Bacteria</taxon>
        <taxon>Pseudomonadati</taxon>
        <taxon>Pseudomonadota</taxon>
        <taxon>Betaproteobacteria</taxon>
        <taxon>Burkholderiales</taxon>
        <taxon>Comamonadaceae</taxon>
        <taxon>Paenacidovorax</taxon>
    </lineage>
</organism>